<proteinExistence type="predicted"/>
<evidence type="ECO:0000256" key="1">
    <source>
        <dbReference type="SAM" id="MobiDB-lite"/>
    </source>
</evidence>
<sequence length="216" mass="23196">MSQETSGSNLCGRTPAKGLSLSGSGPSGSLMPGDTGTIGRAHDITSARSGLFGSCKRGTDASSLFEGLSGDTERMIMPAVHGKHYSFQSGTSSDRPVQYGSSLFGSREDQPRAEAMPTASGVDSKDRNTLHDLIALQTFSGAWALVGLKSSIGVLGQDEEITLFVLVFLQVHYGQQRDVWELVAGKARRWLAEENGKEQEVNILIKRAEQRLLCAY</sequence>
<organism evidence="2 3">
    <name type="scientific">Meristemomyces frigidus</name>
    <dbReference type="NCBI Taxonomy" id="1508187"/>
    <lineage>
        <taxon>Eukaryota</taxon>
        <taxon>Fungi</taxon>
        <taxon>Dikarya</taxon>
        <taxon>Ascomycota</taxon>
        <taxon>Pezizomycotina</taxon>
        <taxon>Dothideomycetes</taxon>
        <taxon>Dothideomycetidae</taxon>
        <taxon>Mycosphaerellales</taxon>
        <taxon>Teratosphaeriaceae</taxon>
        <taxon>Meristemomyces</taxon>
    </lineage>
</organism>
<gene>
    <name evidence="2" type="ORF">LTR62_007051</name>
</gene>
<accession>A0AAN7TMS0</accession>
<protein>
    <submittedName>
        <fullName evidence="2">Uncharacterized protein</fullName>
    </submittedName>
</protein>
<dbReference type="EMBL" id="JAVRRL010000065">
    <property type="protein sequence ID" value="KAK5109385.1"/>
    <property type="molecule type" value="Genomic_DNA"/>
</dbReference>
<evidence type="ECO:0000313" key="3">
    <source>
        <dbReference type="Proteomes" id="UP001310890"/>
    </source>
</evidence>
<reference evidence="2" key="1">
    <citation type="submission" date="2023-08" db="EMBL/GenBank/DDBJ databases">
        <title>Black Yeasts Isolated from many extreme environments.</title>
        <authorList>
            <person name="Coleine C."/>
            <person name="Stajich J.E."/>
            <person name="Selbmann L."/>
        </authorList>
    </citation>
    <scope>NUCLEOTIDE SEQUENCE</scope>
    <source>
        <strain evidence="2">CCFEE 5401</strain>
    </source>
</reference>
<evidence type="ECO:0000313" key="2">
    <source>
        <dbReference type="EMBL" id="KAK5109385.1"/>
    </source>
</evidence>
<comment type="caution">
    <text evidence="2">The sequence shown here is derived from an EMBL/GenBank/DDBJ whole genome shotgun (WGS) entry which is preliminary data.</text>
</comment>
<dbReference type="Proteomes" id="UP001310890">
    <property type="component" value="Unassembled WGS sequence"/>
</dbReference>
<feature type="compositionally biased region" description="Polar residues" evidence="1">
    <location>
        <begin position="1"/>
        <end position="11"/>
    </location>
</feature>
<dbReference type="AlphaFoldDB" id="A0AAN7TMS0"/>
<name>A0AAN7TMS0_9PEZI</name>
<feature type="region of interest" description="Disordered" evidence="1">
    <location>
        <begin position="1"/>
        <end position="41"/>
    </location>
</feature>
<feature type="region of interest" description="Disordered" evidence="1">
    <location>
        <begin position="104"/>
        <end position="123"/>
    </location>
</feature>
<feature type="compositionally biased region" description="Low complexity" evidence="1">
    <location>
        <begin position="18"/>
        <end position="33"/>
    </location>
</feature>